<name>A0A068C8Y5_9CAUD</name>
<dbReference type="Proteomes" id="UP000027390">
    <property type="component" value="Segment"/>
</dbReference>
<feature type="compositionally biased region" description="Basic and acidic residues" evidence="1">
    <location>
        <begin position="56"/>
        <end position="70"/>
    </location>
</feature>
<accession>A0A068C8Y5</accession>
<evidence type="ECO:0000313" key="2">
    <source>
        <dbReference type="EMBL" id="AID18184.1"/>
    </source>
</evidence>
<organism evidence="2 3">
    <name type="scientific">Mycobacterium phage Willis</name>
    <dbReference type="NCBI Taxonomy" id="1486404"/>
    <lineage>
        <taxon>Viruses</taxon>
        <taxon>Duplodnaviria</taxon>
        <taxon>Heunggongvirae</taxon>
        <taxon>Uroviricota</taxon>
        <taxon>Caudoviricetes</taxon>
        <taxon>Ceeclamvirinae</taxon>
        <taxon>Bixzunavirus</taxon>
        <taxon>Bixzunavirus Bxz1</taxon>
    </lineage>
</organism>
<dbReference type="EMBL" id="KJ595575">
    <property type="protein sequence ID" value="AID18184.1"/>
    <property type="molecule type" value="Genomic_DNA"/>
</dbReference>
<evidence type="ECO:0000256" key="1">
    <source>
        <dbReference type="SAM" id="MobiDB-lite"/>
    </source>
</evidence>
<feature type="region of interest" description="Disordered" evidence="1">
    <location>
        <begin position="51"/>
        <end position="70"/>
    </location>
</feature>
<protein>
    <submittedName>
        <fullName evidence="2">Uncharacterized protein</fullName>
    </submittedName>
</protein>
<proteinExistence type="predicted"/>
<reference evidence="2 3" key="1">
    <citation type="submission" date="2014-03" db="EMBL/GenBank/DDBJ databases">
        <authorList>
            <person name="Churilla B.M."/>
            <person name="Abrahim M.R."/>
            <person name="Burke K.A."/>
            <person name="Yu V.J."/>
            <person name="Adkins N.L."/>
            <person name="Cohen K.L."/>
            <person name="Colicchio M.A."/>
            <person name="Fasoranti T.O."/>
            <person name="Genkil J.S."/>
            <person name="Kramer Z.J."/>
            <person name="Prout A.K."/>
            <person name="Schafer C.E."/>
            <person name="Schwarz A.G."/>
            <person name="Tish M."/>
            <person name="Vispute N."/>
            <person name="Wilkes K.E."/>
            <person name="Williams C.R."/>
            <person name="Xiao X."/>
            <person name="Yoder B.A."/>
            <person name="Lapin J.S."/>
            <person name="Ott C.T."/>
            <person name="Walburn T.D."/>
            <person name="Bradley K.W."/>
            <person name="Clarke D.Q."/>
            <person name="Lewis M.F."/>
            <person name="Barker L.P."/>
            <person name="Bailey C."/>
            <person name="Asai D.J."/>
            <person name="Bowman C.A."/>
            <person name="Russell D.A."/>
            <person name="Pope W.H."/>
            <person name="Jacobs-Sera D."/>
            <person name="Hendrix R.W."/>
            <person name="Hatfull G.F."/>
        </authorList>
    </citation>
    <scope>NUCLEOTIDE SEQUENCE [LARGE SCALE GENOMIC DNA]</scope>
</reference>
<evidence type="ECO:0000313" key="3">
    <source>
        <dbReference type="Proteomes" id="UP000027390"/>
    </source>
</evidence>
<gene>
    <name evidence="2" type="primary">108</name>
    <name evidence="2" type="ORF">PBI_WILLIS_108</name>
</gene>
<sequence>MALDMEKLRAFASEVGYWPATDDDDELEARRQAHAADTGSLEHTHAKYGHLREHKRQVEAEAAARRDLKD</sequence>